<reference evidence="3 4" key="1">
    <citation type="submission" date="2015-01" db="EMBL/GenBank/DDBJ databases">
        <title>The Genome Sequence of Fonsecaea multimorphosa CBS 102226.</title>
        <authorList>
            <consortium name="The Broad Institute Genomics Platform"/>
            <person name="Cuomo C."/>
            <person name="de Hoog S."/>
            <person name="Gorbushina A."/>
            <person name="Stielow B."/>
            <person name="Teixiera M."/>
            <person name="Abouelleil A."/>
            <person name="Chapman S.B."/>
            <person name="Priest M."/>
            <person name="Young S.K."/>
            <person name="Wortman J."/>
            <person name="Nusbaum C."/>
            <person name="Birren B."/>
        </authorList>
    </citation>
    <scope>NUCLEOTIDE SEQUENCE [LARGE SCALE GENOMIC DNA]</scope>
    <source>
        <strain evidence="3 4">CBS 102226</strain>
    </source>
</reference>
<dbReference type="GO" id="GO:0051604">
    <property type="term" value="P:protein maturation"/>
    <property type="evidence" value="ECO:0007669"/>
    <property type="project" value="InterPro"/>
</dbReference>
<dbReference type="VEuPathDB" id="FungiDB:Z520_01646"/>
<dbReference type="Gene3D" id="3.10.20.90">
    <property type="entry name" value="Phosphatidylinositol 3-kinase Catalytic Subunit, Chain A, domain 1"/>
    <property type="match status" value="1"/>
</dbReference>
<dbReference type="GO" id="GO:0006879">
    <property type="term" value="P:intracellular iron ion homeostasis"/>
    <property type="evidence" value="ECO:0007669"/>
    <property type="project" value="InterPro"/>
</dbReference>
<evidence type="ECO:0000313" key="3">
    <source>
        <dbReference type="EMBL" id="KIY03179.1"/>
    </source>
</evidence>
<dbReference type="GO" id="GO:0005829">
    <property type="term" value="C:cytosol"/>
    <property type="evidence" value="ECO:0007669"/>
    <property type="project" value="TreeGrafter"/>
</dbReference>
<feature type="compositionally biased region" description="Low complexity" evidence="2">
    <location>
        <begin position="48"/>
        <end position="58"/>
    </location>
</feature>
<dbReference type="AlphaFoldDB" id="A0A0D2L287"/>
<dbReference type="Pfam" id="PF01722">
    <property type="entry name" value="BolA"/>
    <property type="match status" value="1"/>
</dbReference>
<sequence>MQVYTALALQAARRVPPTIIRANSSITRQSPLQRLRLRPRPFLSRSFSITTHSSSSNSPPMAAHTDTEAAEVAASSSPPITPEYLTEKLKQSINITHISMEDMSGGCGQAFNAIIVSPEFEKKTLLARSRLVNGVLKDEIRAIHAWTPKCLTPEQWEKEKERIG</sequence>
<dbReference type="GO" id="GO:0005634">
    <property type="term" value="C:nucleus"/>
    <property type="evidence" value="ECO:0007669"/>
    <property type="project" value="TreeGrafter"/>
</dbReference>
<dbReference type="GO" id="GO:0051537">
    <property type="term" value="F:2 iron, 2 sulfur cluster binding"/>
    <property type="evidence" value="ECO:0007669"/>
    <property type="project" value="InterPro"/>
</dbReference>
<keyword evidence="4" id="KW-1185">Reference proteome</keyword>
<dbReference type="OrthoDB" id="4983at2759"/>
<dbReference type="RefSeq" id="XP_016637301.1">
    <property type="nucleotide sequence ID" value="XM_016772162.1"/>
</dbReference>
<feature type="region of interest" description="Disordered" evidence="2">
    <location>
        <begin position="48"/>
        <end position="81"/>
    </location>
</feature>
<name>A0A0D2L287_9EURO</name>
<dbReference type="InterPro" id="IPR045115">
    <property type="entry name" value="BOL2"/>
</dbReference>
<organism evidence="3 4">
    <name type="scientific">Fonsecaea multimorphosa CBS 102226</name>
    <dbReference type="NCBI Taxonomy" id="1442371"/>
    <lineage>
        <taxon>Eukaryota</taxon>
        <taxon>Fungi</taxon>
        <taxon>Dikarya</taxon>
        <taxon>Ascomycota</taxon>
        <taxon>Pezizomycotina</taxon>
        <taxon>Eurotiomycetes</taxon>
        <taxon>Chaetothyriomycetidae</taxon>
        <taxon>Chaetothyriales</taxon>
        <taxon>Herpotrichiellaceae</taxon>
        <taxon>Fonsecaea</taxon>
    </lineage>
</organism>
<dbReference type="InterPro" id="IPR036065">
    <property type="entry name" value="BolA-like_sf"/>
</dbReference>
<evidence type="ECO:0000313" key="4">
    <source>
        <dbReference type="Proteomes" id="UP000053411"/>
    </source>
</evidence>
<dbReference type="SUPFAM" id="SSF82657">
    <property type="entry name" value="BolA-like"/>
    <property type="match status" value="1"/>
</dbReference>
<evidence type="ECO:0000256" key="2">
    <source>
        <dbReference type="SAM" id="MobiDB-lite"/>
    </source>
</evidence>
<evidence type="ECO:0000256" key="1">
    <source>
        <dbReference type="RuleBase" id="RU003860"/>
    </source>
</evidence>
<protein>
    <recommendedName>
        <fullName evidence="5">BolA protein</fullName>
    </recommendedName>
</protein>
<dbReference type="EMBL" id="KN848063">
    <property type="protein sequence ID" value="KIY03179.1"/>
    <property type="molecule type" value="Genomic_DNA"/>
</dbReference>
<proteinExistence type="inferred from homology"/>
<dbReference type="InterPro" id="IPR002634">
    <property type="entry name" value="BolA"/>
</dbReference>
<dbReference type="STRING" id="1442371.A0A0D2L287"/>
<dbReference type="PANTHER" id="PTHR12735">
    <property type="entry name" value="BOLA-LIKE PROTEIN-RELATED"/>
    <property type="match status" value="1"/>
</dbReference>
<dbReference type="Proteomes" id="UP000053411">
    <property type="component" value="Unassembled WGS sequence"/>
</dbReference>
<accession>A0A0D2L287</accession>
<evidence type="ECO:0008006" key="5">
    <source>
        <dbReference type="Google" id="ProtNLM"/>
    </source>
</evidence>
<dbReference type="PANTHER" id="PTHR12735:SF27">
    <property type="entry name" value="BOLA-LIKE PROTEIN 2"/>
    <property type="match status" value="1"/>
</dbReference>
<dbReference type="GeneID" id="27707392"/>
<gene>
    <name evidence="3" type="ORF">Z520_01646</name>
</gene>
<comment type="similarity">
    <text evidence="1">Belongs to the BolA/IbaG family.</text>
</comment>